<evidence type="ECO:0000313" key="3">
    <source>
        <dbReference type="Proteomes" id="UP000078348"/>
    </source>
</evidence>
<accession>A0A196SET5</accession>
<dbReference type="AlphaFoldDB" id="A0A196SET5"/>
<dbReference type="Proteomes" id="UP000078348">
    <property type="component" value="Unassembled WGS sequence"/>
</dbReference>
<feature type="compositionally biased region" description="Basic and acidic residues" evidence="1">
    <location>
        <begin position="222"/>
        <end position="242"/>
    </location>
</feature>
<keyword evidence="3" id="KW-1185">Reference proteome</keyword>
<evidence type="ECO:0000256" key="1">
    <source>
        <dbReference type="SAM" id="MobiDB-lite"/>
    </source>
</evidence>
<dbReference type="OrthoDB" id="191686at2759"/>
<proteinExistence type="predicted"/>
<dbReference type="EMBL" id="LXWW01000228">
    <property type="protein sequence ID" value="OAO14652.1"/>
    <property type="molecule type" value="Genomic_DNA"/>
</dbReference>
<gene>
    <name evidence="2" type="ORF">AV274_3696</name>
</gene>
<evidence type="ECO:0000313" key="2">
    <source>
        <dbReference type="EMBL" id="OAO14652.1"/>
    </source>
</evidence>
<organism evidence="2 3">
    <name type="scientific">Blastocystis sp. subtype 1 (strain ATCC 50177 / NandII)</name>
    <dbReference type="NCBI Taxonomy" id="478820"/>
    <lineage>
        <taxon>Eukaryota</taxon>
        <taxon>Sar</taxon>
        <taxon>Stramenopiles</taxon>
        <taxon>Bigyra</taxon>
        <taxon>Opalozoa</taxon>
        <taxon>Opalinata</taxon>
        <taxon>Blastocystidae</taxon>
        <taxon>Blastocystis</taxon>
    </lineage>
</organism>
<comment type="caution">
    <text evidence="2">The sequence shown here is derived from an EMBL/GenBank/DDBJ whole genome shotgun (WGS) entry which is preliminary data.</text>
</comment>
<reference evidence="2 3" key="1">
    <citation type="submission" date="2016-05" db="EMBL/GenBank/DDBJ databases">
        <title>Nuclear genome of Blastocystis sp. subtype 1 NandII.</title>
        <authorList>
            <person name="Gentekaki E."/>
            <person name="Curtis B."/>
            <person name="Stairs C."/>
            <person name="Eme L."/>
            <person name="Herman E."/>
            <person name="Klimes V."/>
            <person name="Arias M.C."/>
            <person name="Elias M."/>
            <person name="Hilliou F."/>
            <person name="Klute M."/>
            <person name="Malik S.-B."/>
            <person name="Pightling A."/>
            <person name="Rachubinski R."/>
            <person name="Salas D."/>
            <person name="Schlacht A."/>
            <person name="Suga H."/>
            <person name="Archibald J."/>
            <person name="Ball S.G."/>
            <person name="Clark G."/>
            <person name="Dacks J."/>
            <person name="Van Der Giezen M."/>
            <person name="Tsaousis A."/>
            <person name="Roger A."/>
        </authorList>
    </citation>
    <scope>NUCLEOTIDE SEQUENCE [LARGE SCALE GENOMIC DNA]</scope>
    <source>
        <strain evidence="3">ATCC 50177 / NandII</strain>
    </source>
</reference>
<feature type="region of interest" description="Disordered" evidence="1">
    <location>
        <begin position="221"/>
        <end position="242"/>
    </location>
</feature>
<name>A0A196SET5_BLAHN</name>
<protein>
    <submittedName>
        <fullName evidence="2">Uncharacterized protein</fullName>
    </submittedName>
</protein>
<sequence>MMISMSFFNYLSHVLQSEYGEELSVGEFREVMKDVLKAGGITEVKNEYELTRLLDSVALEYCSSLTSEKRDDANSVMVDGEEKMMKNVEEVESVKVPVKLLLVCVLHMVQGDTESRLKGLYRLFKDKESKTMNREEFEEVVKYCLASYHLPVDYLTRKDKGFPLNSYHLASASELVDKALRVRSENSKVDVSAGISRKEFIAMITDRPLCIWGECFPVSEEEDKREKEEAAEMARLEAKEGK</sequence>